<keyword evidence="2" id="KW-0732">Signal</keyword>
<reference evidence="3 5" key="1">
    <citation type="submission" date="2015-11" db="EMBL/GenBank/DDBJ databases">
        <title>Genomic analysis of 38 Legionella species identifies large and diverse effector repertoires.</title>
        <authorList>
            <person name="Burstein D."/>
            <person name="Amaro F."/>
            <person name="Zusman T."/>
            <person name="Lifshitz Z."/>
            <person name="Cohen O."/>
            <person name="Gilbert J.A."/>
            <person name="Pupko T."/>
            <person name="Shuman H.A."/>
            <person name="Segal G."/>
        </authorList>
    </citation>
    <scope>NUCLEOTIDE SEQUENCE [LARGE SCALE GENOMIC DNA]</scope>
    <source>
        <strain evidence="3 5">ATCC 49507</strain>
    </source>
</reference>
<feature type="signal peptide" evidence="2">
    <location>
        <begin position="1"/>
        <end position="28"/>
    </location>
</feature>
<evidence type="ECO:0000313" key="6">
    <source>
        <dbReference type="Proteomes" id="UP000254230"/>
    </source>
</evidence>
<dbReference type="RefSeq" id="WP_058474936.1">
    <property type="nucleotide sequence ID" value="NZ_CAAAIL010000019.1"/>
</dbReference>
<dbReference type="InterPro" id="IPR021953">
    <property type="entry name" value="DUF3570"/>
</dbReference>
<evidence type="ECO:0000313" key="5">
    <source>
        <dbReference type="Proteomes" id="UP000054639"/>
    </source>
</evidence>
<reference evidence="4 6" key="2">
    <citation type="submission" date="2018-06" db="EMBL/GenBank/DDBJ databases">
        <authorList>
            <consortium name="Pathogen Informatics"/>
            <person name="Doyle S."/>
        </authorList>
    </citation>
    <scope>NUCLEOTIDE SEQUENCE [LARGE SCALE GENOMIC DNA]</scope>
    <source>
        <strain evidence="4 6">NCTC12376</strain>
    </source>
</reference>
<dbReference type="Proteomes" id="UP000254230">
    <property type="component" value="Unassembled WGS sequence"/>
</dbReference>
<name>A0A378KRA9_9GAMM</name>
<dbReference type="EMBL" id="LNYR01000041">
    <property type="protein sequence ID" value="KTD44636.1"/>
    <property type="molecule type" value="Genomic_DNA"/>
</dbReference>
<keyword evidence="5" id="KW-1185">Reference proteome</keyword>
<evidence type="ECO:0000313" key="3">
    <source>
        <dbReference type="EMBL" id="KTD44636.1"/>
    </source>
</evidence>
<organism evidence="4 6">
    <name type="scientific">Legionella quateirensis</name>
    <dbReference type="NCBI Taxonomy" id="45072"/>
    <lineage>
        <taxon>Bacteria</taxon>
        <taxon>Pseudomonadati</taxon>
        <taxon>Pseudomonadota</taxon>
        <taxon>Gammaproteobacteria</taxon>
        <taxon>Legionellales</taxon>
        <taxon>Legionellaceae</taxon>
        <taxon>Legionella</taxon>
    </lineage>
</organism>
<sequence length="527" mass="57815">MKKPSILSSLSAAAVLLPALNHATPSMAQQDTKTTDISAFKKKYEPLINAPSVNNTPDLCIAPYVKKTLDLQTIKIFCVEGDPAKKDSTSTDPETAVNGTVVSTTGDGTVIAGDGTVTTGDESTTGDNATTGTDAESSEYDRHSVFGVDSKVFTRLTRPVKNLFADVAFIQTNIYHNNRAYNLNPLRPDPMNQVETINGYFEIPFTERMDIKATVGRDATTSATPFSYVQINSAGDVRQIVTGPSVKDQRNDGIVDLNYYGDNATSKLQVGASREYDYKSNFVGGETNLDINNKNTVLILGSSYTSNDVIPDQLGAVTPRIGGTNFNWQILSGLTQIIDNKSIGQIAVTYFLDKGYLRDPYKTNFVPDSKIGWSAAGRYIHYFPTFHEGSIDLNYRYYRDTWGVNSSTFKTIFRLALANGWGLEPGVRYYSQNGSKFYNLLVPPFAPLPPTSIYYTNLYQFASFGQISGLLQVNKQLSAANTIYVGGSYGKRRASLRLGGTKITNPHEPVFTQMNISEVYIGIKGVY</sequence>
<dbReference type="EMBL" id="UGOW01000001">
    <property type="protein sequence ID" value="STY16846.1"/>
    <property type="molecule type" value="Genomic_DNA"/>
</dbReference>
<evidence type="ECO:0000313" key="4">
    <source>
        <dbReference type="EMBL" id="STY16846.1"/>
    </source>
</evidence>
<evidence type="ECO:0000256" key="1">
    <source>
        <dbReference type="SAM" id="MobiDB-lite"/>
    </source>
</evidence>
<evidence type="ECO:0000256" key="2">
    <source>
        <dbReference type="SAM" id="SignalP"/>
    </source>
</evidence>
<dbReference type="STRING" id="45072.Lqua_2803"/>
<accession>A0A378KRA9</accession>
<gene>
    <name evidence="3" type="ORF">Lqua_2803</name>
    <name evidence="4" type="ORF">NCTC12376_00639</name>
</gene>
<feature type="region of interest" description="Disordered" evidence="1">
    <location>
        <begin position="108"/>
        <end position="136"/>
    </location>
</feature>
<dbReference type="Proteomes" id="UP000054639">
    <property type="component" value="Unassembled WGS sequence"/>
</dbReference>
<dbReference type="AlphaFoldDB" id="A0A378KRA9"/>
<protein>
    <submittedName>
        <fullName evidence="4">Protein of uncharacterized function (DUF3570)</fullName>
    </submittedName>
</protein>
<feature type="compositionally biased region" description="Low complexity" evidence="1">
    <location>
        <begin position="125"/>
        <end position="135"/>
    </location>
</feature>
<dbReference type="Pfam" id="PF12094">
    <property type="entry name" value="DUF3570"/>
    <property type="match status" value="1"/>
</dbReference>
<feature type="chain" id="PRO_5016590380" evidence="2">
    <location>
        <begin position="29"/>
        <end position="527"/>
    </location>
</feature>
<proteinExistence type="predicted"/>